<accession>A0A1B7MSR1</accession>
<proteinExistence type="inferred from homology"/>
<comment type="similarity">
    <text evidence="1">Belongs to the asaB hydroxylase/desaturase family.</text>
</comment>
<organism evidence="2 3">
    <name type="scientific">Rhizopogon vinicolor AM-OR11-026</name>
    <dbReference type="NCBI Taxonomy" id="1314800"/>
    <lineage>
        <taxon>Eukaryota</taxon>
        <taxon>Fungi</taxon>
        <taxon>Dikarya</taxon>
        <taxon>Basidiomycota</taxon>
        <taxon>Agaricomycotina</taxon>
        <taxon>Agaricomycetes</taxon>
        <taxon>Agaricomycetidae</taxon>
        <taxon>Boletales</taxon>
        <taxon>Suillineae</taxon>
        <taxon>Rhizopogonaceae</taxon>
        <taxon>Rhizopogon</taxon>
    </lineage>
</organism>
<dbReference type="EMBL" id="KV448481">
    <property type="protein sequence ID" value="OAX35643.1"/>
    <property type="molecule type" value="Genomic_DNA"/>
</dbReference>
<dbReference type="OrthoDB" id="412788at2759"/>
<name>A0A1B7MSR1_9AGAM</name>
<dbReference type="PANTHER" id="PTHR34598">
    <property type="entry name" value="BLL6449 PROTEIN"/>
    <property type="match status" value="1"/>
</dbReference>
<gene>
    <name evidence="2" type="ORF">K503DRAFT_745650</name>
</gene>
<dbReference type="STRING" id="1314800.A0A1B7MSR1"/>
<sequence length="306" mass="34754">MFVVPPGHPTPSASHDHWPLQRSIMTSNESLSPDDVQATLRYTLPDPTGESLYSYLICPPPPVLRTNAQPDLCSVVISNVRGREDEFSLDTCGFEFLKHPSTVKEFFDEEVIRTHYYPEVKEFLKTHTGAKRVIIVSHTVRHGHGRDVKSDQVHVQGPAHLVHVDRTFEASMAQVRETCGDRAKCLEGRIRLINVWRPIGSTVYHEPLALADWRSVCVDDDLLPLRVIYACQEIQTVTCRYSNSHRWYYLKEQTPSEITLIKCFDSRTDGCARLTLHSAFHDDTGCPPDAPQRQSIEVHAIVLDED</sequence>
<dbReference type="GO" id="GO:0016491">
    <property type="term" value="F:oxidoreductase activity"/>
    <property type="evidence" value="ECO:0007669"/>
    <property type="project" value="InterPro"/>
</dbReference>
<dbReference type="InParanoid" id="A0A1B7MSR1"/>
<dbReference type="InterPro" id="IPR044053">
    <property type="entry name" value="AsaB-like"/>
</dbReference>
<evidence type="ECO:0000313" key="3">
    <source>
        <dbReference type="Proteomes" id="UP000092154"/>
    </source>
</evidence>
<dbReference type="PANTHER" id="PTHR34598:SF3">
    <property type="entry name" value="OXIDOREDUCTASE AN1597"/>
    <property type="match status" value="1"/>
</dbReference>
<evidence type="ECO:0000313" key="2">
    <source>
        <dbReference type="EMBL" id="OAX35643.1"/>
    </source>
</evidence>
<evidence type="ECO:0000256" key="1">
    <source>
        <dbReference type="ARBA" id="ARBA00023604"/>
    </source>
</evidence>
<evidence type="ECO:0008006" key="4">
    <source>
        <dbReference type="Google" id="ProtNLM"/>
    </source>
</evidence>
<keyword evidence="3" id="KW-1185">Reference proteome</keyword>
<dbReference type="Proteomes" id="UP000092154">
    <property type="component" value="Unassembled WGS sequence"/>
</dbReference>
<dbReference type="NCBIfam" id="NF041278">
    <property type="entry name" value="CmcJ_NvfI_EfuI"/>
    <property type="match status" value="1"/>
</dbReference>
<dbReference type="AlphaFoldDB" id="A0A1B7MSR1"/>
<protein>
    <recommendedName>
        <fullName evidence="4">Methyltransferase</fullName>
    </recommendedName>
</protein>
<reference evidence="2 3" key="1">
    <citation type="submission" date="2016-06" db="EMBL/GenBank/DDBJ databases">
        <title>Comparative genomics of the ectomycorrhizal sister species Rhizopogon vinicolor and Rhizopogon vesiculosus (Basidiomycota: Boletales) reveals a divergence of the mating type B locus.</title>
        <authorList>
            <consortium name="DOE Joint Genome Institute"/>
            <person name="Mujic A.B."/>
            <person name="Kuo A."/>
            <person name="Tritt A."/>
            <person name="Lipzen A."/>
            <person name="Chen C."/>
            <person name="Johnson J."/>
            <person name="Sharma A."/>
            <person name="Barry K."/>
            <person name="Grigoriev I.V."/>
            <person name="Spatafora J.W."/>
        </authorList>
    </citation>
    <scope>NUCLEOTIDE SEQUENCE [LARGE SCALE GENOMIC DNA]</scope>
    <source>
        <strain evidence="2 3">AM-OR11-026</strain>
    </source>
</reference>